<dbReference type="GO" id="GO:0043190">
    <property type="term" value="C:ATP-binding cassette (ABC) transporter complex"/>
    <property type="evidence" value="ECO:0007669"/>
    <property type="project" value="InterPro"/>
</dbReference>
<dbReference type="InterPro" id="IPR000914">
    <property type="entry name" value="SBP_5_dom"/>
</dbReference>
<gene>
    <name evidence="6" type="ORF">D8780_06185</name>
</gene>
<comment type="caution">
    <text evidence="6">The sequence shown here is derived from an EMBL/GenBank/DDBJ whole genome shotgun (WGS) entry which is preliminary data.</text>
</comment>
<dbReference type="Gene3D" id="3.10.105.10">
    <property type="entry name" value="Dipeptide-binding Protein, Domain 3"/>
    <property type="match status" value="1"/>
</dbReference>
<dbReference type="PANTHER" id="PTHR30290">
    <property type="entry name" value="PERIPLASMIC BINDING COMPONENT OF ABC TRANSPORTER"/>
    <property type="match status" value="1"/>
</dbReference>
<evidence type="ECO:0000256" key="1">
    <source>
        <dbReference type="ARBA" id="ARBA00004418"/>
    </source>
</evidence>
<protein>
    <submittedName>
        <fullName evidence="6">ABC transporter substrate-binding protein</fullName>
    </submittedName>
</protein>
<feature type="domain" description="Solute-binding protein family 5" evidence="5">
    <location>
        <begin position="121"/>
        <end position="536"/>
    </location>
</feature>
<keyword evidence="7" id="KW-1185">Reference proteome</keyword>
<dbReference type="InterPro" id="IPR030678">
    <property type="entry name" value="Peptide/Ni-bd"/>
</dbReference>
<dbReference type="GO" id="GO:0015833">
    <property type="term" value="P:peptide transport"/>
    <property type="evidence" value="ECO:0007669"/>
    <property type="project" value="TreeGrafter"/>
</dbReference>
<dbReference type="Gene3D" id="3.40.190.10">
    <property type="entry name" value="Periplasmic binding protein-like II"/>
    <property type="match status" value="1"/>
</dbReference>
<proteinExistence type="inferred from homology"/>
<comment type="subcellular location">
    <subcellularLocation>
        <location evidence="1">Periplasm</location>
    </subcellularLocation>
</comment>
<reference evidence="6 7" key="1">
    <citation type="submission" date="2018-10" db="EMBL/GenBank/DDBJ databases">
        <title>Notoacmeibacter sp. M2BS9Y-3-1, whole genome shotgun sequence.</title>
        <authorList>
            <person name="Tuo L."/>
        </authorList>
    </citation>
    <scope>NUCLEOTIDE SEQUENCE [LARGE SCALE GENOMIC DNA]</scope>
    <source>
        <strain evidence="6 7">M2BS9Y-3-1</strain>
    </source>
</reference>
<dbReference type="CDD" id="cd08497">
    <property type="entry name" value="MbnE-like"/>
    <property type="match status" value="1"/>
</dbReference>
<dbReference type="InterPro" id="IPR039424">
    <property type="entry name" value="SBP_5"/>
</dbReference>
<dbReference type="SUPFAM" id="SSF53850">
    <property type="entry name" value="Periplasmic binding protein-like II"/>
    <property type="match status" value="1"/>
</dbReference>
<comment type="similarity">
    <text evidence="2">Belongs to the bacterial solute-binding protein 5 family.</text>
</comment>
<evidence type="ECO:0000313" key="6">
    <source>
        <dbReference type="EMBL" id="RLQ89444.1"/>
    </source>
</evidence>
<dbReference type="GO" id="GO:1904680">
    <property type="term" value="F:peptide transmembrane transporter activity"/>
    <property type="evidence" value="ECO:0007669"/>
    <property type="project" value="TreeGrafter"/>
</dbReference>
<accession>A0A3L7JG49</accession>
<feature type="signal peptide" evidence="4">
    <location>
        <begin position="1"/>
        <end position="39"/>
    </location>
</feature>
<evidence type="ECO:0000313" key="7">
    <source>
        <dbReference type="Proteomes" id="UP000281094"/>
    </source>
</evidence>
<evidence type="ECO:0000256" key="3">
    <source>
        <dbReference type="ARBA" id="ARBA00022729"/>
    </source>
</evidence>
<evidence type="ECO:0000256" key="4">
    <source>
        <dbReference type="SAM" id="SignalP"/>
    </source>
</evidence>
<evidence type="ECO:0000256" key="2">
    <source>
        <dbReference type="ARBA" id="ARBA00005695"/>
    </source>
</evidence>
<dbReference type="EMBL" id="RCWN01000001">
    <property type="protein sequence ID" value="RLQ89444.1"/>
    <property type="molecule type" value="Genomic_DNA"/>
</dbReference>
<dbReference type="GO" id="GO:0030288">
    <property type="term" value="C:outer membrane-bounded periplasmic space"/>
    <property type="evidence" value="ECO:0007669"/>
    <property type="project" value="TreeGrafter"/>
</dbReference>
<name>A0A3L7JG49_9HYPH</name>
<dbReference type="PANTHER" id="PTHR30290:SF64">
    <property type="entry name" value="ABC TRANSPORTER PERIPLASMIC BINDING PROTEIN"/>
    <property type="match status" value="1"/>
</dbReference>
<dbReference type="AlphaFoldDB" id="A0A3L7JG49"/>
<feature type="chain" id="PRO_5018020837" evidence="4">
    <location>
        <begin position="40"/>
        <end position="629"/>
    </location>
</feature>
<dbReference type="PIRSF" id="PIRSF002741">
    <property type="entry name" value="MppA"/>
    <property type="match status" value="1"/>
</dbReference>
<sequence length="629" mass="70792">MALFTACNLFRRSKAVGTICGAAFALSLCSLVSTGTAQAAPSHALAMHGEPALPADFEHFPYANPAAPQGGMITYGLPGTFNSVNPFIIQGDGVRGLNDLEVGMNVFEPLMARSFDEPFTLYPLLAETVETDEERTFVEFQINPKARFSDGEPVRPEDVIFTFDLLAEKANPRYKRVRDKIAKMEKVGDRGVRFTLDPELSDRELPLIVAMTPVLPEHAIDRENFDKSTLEPITGTGPYILTEVRPGERITLTKNPDYWGKDIPAKRGFDNYDRIRIVYFRDETARFESFKKGEIDVQIEQSPFANSDPARWARRYDFPRATSGDVQKSTFESALPSGMRGVVFNTRRPPFDNPKLRRAIVNLFDFDWINRNMFDNAYTRIGSYFDNSVLDSQATPADEAEKTLLQPFEDQIVPQIMAGEWTPPASDGTGRDRNFVRNAMNLFKEAGYKLEGRQLVGPNGNPLAFELMINGSEGEMIALAWQKTLALLGVRLNLRKVDTAQYFERRKRFDYDAIIHFYSSSLSPGQEQIGRWSSEAAEAEGSFNFAGAKDPAIDAMIEAMLGAKIEEDFQTAVRAYDRVLLSGFYVIPFYYMSEQRVAHDADLAYPDYTPIYGFQLPTWWWQSAAKSGD</sequence>
<dbReference type="Proteomes" id="UP000281094">
    <property type="component" value="Unassembled WGS sequence"/>
</dbReference>
<organism evidence="6 7">
    <name type="scientific">Notoacmeibacter ruber</name>
    <dbReference type="NCBI Taxonomy" id="2670375"/>
    <lineage>
        <taxon>Bacteria</taxon>
        <taxon>Pseudomonadati</taxon>
        <taxon>Pseudomonadota</taxon>
        <taxon>Alphaproteobacteria</taxon>
        <taxon>Hyphomicrobiales</taxon>
        <taxon>Notoacmeibacteraceae</taxon>
        <taxon>Notoacmeibacter</taxon>
    </lineage>
</organism>
<evidence type="ECO:0000259" key="5">
    <source>
        <dbReference type="Pfam" id="PF00496"/>
    </source>
</evidence>
<keyword evidence="3 4" id="KW-0732">Signal</keyword>
<dbReference type="Pfam" id="PF00496">
    <property type="entry name" value="SBP_bac_5"/>
    <property type="match status" value="1"/>
</dbReference>
<dbReference type="GO" id="GO:0042884">
    <property type="term" value="P:microcin transport"/>
    <property type="evidence" value="ECO:0007669"/>
    <property type="project" value="TreeGrafter"/>
</dbReference>